<evidence type="ECO:0000256" key="2">
    <source>
        <dbReference type="ARBA" id="ARBA00022539"/>
    </source>
</evidence>
<gene>
    <name evidence="7" type="primary">LOC115621327</name>
</gene>
<dbReference type="RefSeq" id="XP_030370807.1">
    <property type="nucleotide sequence ID" value="XM_030514947.1"/>
</dbReference>
<reference evidence="7" key="1">
    <citation type="submission" date="2025-08" db="UniProtKB">
        <authorList>
            <consortium name="RefSeq"/>
        </authorList>
    </citation>
    <scope>IDENTIFICATION</scope>
    <source>
        <strain evidence="7">11010-0011.00</strain>
        <tissue evidence="7">Whole body</tissue>
    </source>
</reference>
<dbReference type="AlphaFoldDB" id="A0A6J2T796"/>
<name>A0A6J2T796_DROLE</name>
<dbReference type="InterPro" id="IPR000966">
    <property type="entry name" value="Metalthion_5"/>
</dbReference>
<evidence type="ECO:0000256" key="5">
    <source>
        <dbReference type="ARBA" id="ARBA00023008"/>
    </source>
</evidence>
<keyword evidence="3" id="KW-0479">Metal-binding</keyword>
<dbReference type="PRINTS" id="PR00872">
    <property type="entry name" value="MTDIPTERA"/>
</dbReference>
<evidence type="ECO:0000256" key="1">
    <source>
        <dbReference type="ARBA" id="ARBA00009641"/>
    </source>
</evidence>
<keyword evidence="6" id="KW-1185">Reference proteome</keyword>
<evidence type="ECO:0000256" key="3">
    <source>
        <dbReference type="ARBA" id="ARBA00022723"/>
    </source>
</evidence>
<evidence type="ECO:0000313" key="7">
    <source>
        <dbReference type="RefSeq" id="XP_030370807.1"/>
    </source>
</evidence>
<dbReference type="Proteomes" id="UP000504634">
    <property type="component" value="Unplaced"/>
</dbReference>
<keyword evidence="2" id="KW-0104">Cadmium</keyword>
<evidence type="ECO:0000313" key="6">
    <source>
        <dbReference type="Proteomes" id="UP000504634"/>
    </source>
</evidence>
<sequence length="40" mass="4065">MPCPCGNGCKCASSPNKESCNCGTDCKCGTENKSKCGCSK</sequence>
<accession>A0A6J2T796</accession>
<dbReference type="Pfam" id="PF02067">
    <property type="entry name" value="Metallothio_5"/>
    <property type="match status" value="1"/>
</dbReference>
<evidence type="ECO:0000256" key="4">
    <source>
        <dbReference type="ARBA" id="ARBA00022833"/>
    </source>
</evidence>
<protein>
    <submittedName>
        <fullName evidence="7">Metallothionein-1</fullName>
    </submittedName>
</protein>
<dbReference type="GO" id="GO:0046872">
    <property type="term" value="F:metal ion binding"/>
    <property type="evidence" value="ECO:0007669"/>
    <property type="project" value="UniProtKB-KW"/>
</dbReference>
<proteinExistence type="inferred from homology"/>
<keyword evidence="4" id="KW-0862">Zinc</keyword>
<dbReference type="OrthoDB" id="7831889at2759"/>
<keyword evidence="5" id="KW-0186">Copper</keyword>
<comment type="similarity">
    <text evidence="1">Belongs to the metallothionein superfamily. Type 5 family.</text>
</comment>
<dbReference type="GeneID" id="115621327"/>
<organism evidence="6 7">
    <name type="scientific">Drosophila lebanonensis</name>
    <name type="common">Fruit fly</name>
    <name type="synonym">Scaptodrosophila lebanonensis</name>
    <dbReference type="NCBI Taxonomy" id="7225"/>
    <lineage>
        <taxon>Eukaryota</taxon>
        <taxon>Metazoa</taxon>
        <taxon>Ecdysozoa</taxon>
        <taxon>Arthropoda</taxon>
        <taxon>Hexapoda</taxon>
        <taxon>Insecta</taxon>
        <taxon>Pterygota</taxon>
        <taxon>Neoptera</taxon>
        <taxon>Endopterygota</taxon>
        <taxon>Diptera</taxon>
        <taxon>Brachycera</taxon>
        <taxon>Muscomorpha</taxon>
        <taxon>Ephydroidea</taxon>
        <taxon>Drosophilidae</taxon>
        <taxon>Scaptodrosophila</taxon>
    </lineage>
</organism>